<dbReference type="InterPro" id="IPR029045">
    <property type="entry name" value="ClpP/crotonase-like_dom_sf"/>
</dbReference>
<dbReference type="FunFam" id="2.30.42.10:FF:000063">
    <property type="entry name" value="Peptidase, S41 family"/>
    <property type="match status" value="1"/>
</dbReference>
<dbReference type="SMART" id="SM00228">
    <property type="entry name" value="PDZ"/>
    <property type="match status" value="1"/>
</dbReference>
<dbReference type="AlphaFoldDB" id="A0A3B0VLS8"/>
<keyword evidence="5" id="KW-1133">Transmembrane helix</keyword>
<feature type="transmembrane region" description="Helical" evidence="5">
    <location>
        <begin position="15"/>
        <end position="33"/>
    </location>
</feature>
<dbReference type="PANTHER" id="PTHR32060">
    <property type="entry name" value="TAIL-SPECIFIC PROTEASE"/>
    <property type="match status" value="1"/>
</dbReference>
<dbReference type="InterPro" id="IPR036034">
    <property type="entry name" value="PDZ_sf"/>
</dbReference>
<dbReference type="EMBL" id="UOEV01000058">
    <property type="protein sequence ID" value="VAW32594.1"/>
    <property type="molecule type" value="Genomic_DNA"/>
</dbReference>
<dbReference type="InterPro" id="IPR005151">
    <property type="entry name" value="Tail-specific_protease"/>
</dbReference>
<feature type="domain" description="PDZ" evidence="6">
    <location>
        <begin position="130"/>
        <end position="186"/>
    </location>
</feature>
<comment type="similarity">
    <text evidence="1">Belongs to the peptidase S41A family.</text>
</comment>
<dbReference type="CDD" id="cd06782">
    <property type="entry name" value="cpPDZ_CPP-like"/>
    <property type="match status" value="1"/>
</dbReference>
<evidence type="ECO:0000256" key="5">
    <source>
        <dbReference type="SAM" id="Phobius"/>
    </source>
</evidence>
<keyword evidence="5" id="KW-0472">Membrane</keyword>
<keyword evidence="5" id="KW-0812">Transmembrane</keyword>
<name>A0A3B0VLS8_9ZZZZ</name>
<dbReference type="GO" id="GO:0007165">
    <property type="term" value="P:signal transduction"/>
    <property type="evidence" value="ECO:0007669"/>
    <property type="project" value="TreeGrafter"/>
</dbReference>
<keyword evidence="2 7" id="KW-0645">Protease</keyword>
<dbReference type="Pfam" id="PF17820">
    <property type="entry name" value="PDZ_6"/>
    <property type="match status" value="1"/>
</dbReference>
<evidence type="ECO:0000256" key="4">
    <source>
        <dbReference type="ARBA" id="ARBA00022825"/>
    </source>
</evidence>
<dbReference type="PANTHER" id="PTHR32060:SF30">
    <property type="entry name" value="CARBOXY-TERMINAL PROCESSING PROTEASE CTPA"/>
    <property type="match status" value="1"/>
</dbReference>
<dbReference type="InterPro" id="IPR041489">
    <property type="entry name" value="PDZ_6"/>
</dbReference>
<dbReference type="GO" id="GO:0006508">
    <property type="term" value="P:proteolysis"/>
    <property type="evidence" value="ECO:0007669"/>
    <property type="project" value="UniProtKB-KW"/>
</dbReference>
<reference evidence="7" key="1">
    <citation type="submission" date="2018-06" db="EMBL/GenBank/DDBJ databases">
        <authorList>
            <person name="Zhirakovskaya E."/>
        </authorList>
    </citation>
    <scope>NUCLEOTIDE SEQUENCE</scope>
</reference>
<protein>
    <submittedName>
        <fullName evidence="7">Carboxyl-terminal protease</fullName>
        <ecNumber evidence="7">3.4.21.102</ecNumber>
    </submittedName>
</protein>
<proteinExistence type="inferred from homology"/>
<dbReference type="Gene3D" id="3.30.750.44">
    <property type="match status" value="1"/>
</dbReference>
<dbReference type="GO" id="GO:0030288">
    <property type="term" value="C:outer membrane-bounded periplasmic space"/>
    <property type="evidence" value="ECO:0007669"/>
    <property type="project" value="TreeGrafter"/>
</dbReference>
<dbReference type="PROSITE" id="PS50106">
    <property type="entry name" value="PDZ"/>
    <property type="match status" value="1"/>
</dbReference>
<gene>
    <name evidence="7" type="ORF">MNBD_CPR01-338</name>
</gene>
<sequence>MSNISHPSSSMVRRAISYAVIVAVSFVAGAVFMRPANASMDTLVAHLPLIGNSLDATPDNSASLTDFWQVWNVLKTKFVETHASSTIPNTKRKLWGAIAGLTASYGDPYTIFMPPSDAKVFKQDITGSFGGVGMEIGVKNGILTVIAPLKGTPAALAGIRSGDQIVSIDKHSTEGMSADKAVKLIRGKRGTNVVFTVMRKGKVLNIKVMRKVIQVPEIDYGLNHKNGTYHIALYTFTANSADLFDKAFTAFKKSGSRKLIIDMRGNPGGYLDAAVDIASHFLPKGEVIVTEDYEGKKANIVHRSIGYNDLPKGTKVAVLINQGSASAAEILSGALQDHHVATLIGTRSFGKGSVQELINIDGGSLKVTVARWLTPSGRSISDGGLTSDIKVGRTQADFIAGRDPQMSRAVQFLLTGK</sequence>
<organism evidence="7">
    <name type="scientific">hydrothermal vent metagenome</name>
    <dbReference type="NCBI Taxonomy" id="652676"/>
    <lineage>
        <taxon>unclassified sequences</taxon>
        <taxon>metagenomes</taxon>
        <taxon>ecological metagenomes</taxon>
    </lineage>
</organism>
<dbReference type="Gene3D" id="3.90.226.10">
    <property type="entry name" value="2-enoyl-CoA Hydratase, Chain A, domain 1"/>
    <property type="match status" value="1"/>
</dbReference>
<evidence type="ECO:0000256" key="3">
    <source>
        <dbReference type="ARBA" id="ARBA00022801"/>
    </source>
</evidence>
<dbReference type="SUPFAM" id="SSF52096">
    <property type="entry name" value="ClpP/crotonase"/>
    <property type="match status" value="1"/>
</dbReference>
<evidence type="ECO:0000256" key="2">
    <source>
        <dbReference type="ARBA" id="ARBA00022670"/>
    </source>
</evidence>
<evidence type="ECO:0000259" key="6">
    <source>
        <dbReference type="PROSITE" id="PS50106"/>
    </source>
</evidence>
<dbReference type="Pfam" id="PF03572">
    <property type="entry name" value="Peptidase_S41"/>
    <property type="match status" value="1"/>
</dbReference>
<dbReference type="NCBIfam" id="TIGR00225">
    <property type="entry name" value="prc"/>
    <property type="match status" value="1"/>
</dbReference>
<dbReference type="InterPro" id="IPR004447">
    <property type="entry name" value="Peptidase_S41A"/>
</dbReference>
<dbReference type="GO" id="GO:0004252">
    <property type="term" value="F:serine-type endopeptidase activity"/>
    <property type="evidence" value="ECO:0007669"/>
    <property type="project" value="UniProtKB-EC"/>
</dbReference>
<dbReference type="CDD" id="cd07560">
    <property type="entry name" value="Peptidase_S41_CPP"/>
    <property type="match status" value="1"/>
</dbReference>
<keyword evidence="4" id="KW-0720">Serine protease</keyword>
<dbReference type="EC" id="3.4.21.102" evidence="7"/>
<dbReference type="InterPro" id="IPR001478">
    <property type="entry name" value="PDZ"/>
</dbReference>
<evidence type="ECO:0000256" key="1">
    <source>
        <dbReference type="ARBA" id="ARBA00009179"/>
    </source>
</evidence>
<dbReference type="SUPFAM" id="SSF50156">
    <property type="entry name" value="PDZ domain-like"/>
    <property type="match status" value="1"/>
</dbReference>
<dbReference type="Gene3D" id="2.30.42.10">
    <property type="match status" value="1"/>
</dbReference>
<accession>A0A3B0VLS8</accession>
<dbReference type="SMART" id="SM00245">
    <property type="entry name" value="TSPc"/>
    <property type="match status" value="1"/>
</dbReference>
<evidence type="ECO:0000313" key="7">
    <source>
        <dbReference type="EMBL" id="VAW32594.1"/>
    </source>
</evidence>
<keyword evidence="3 7" id="KW-0378">Hydrolase</keyword>